<dbReference type="KEGG" id="lrs:PX52LOC_06322"/>
<evidence type="ECO:0000313" key="1">
    <source>
        <dbReference type="EMBL" id="QEL19260.1"/>
    </source>
</evidence>
<dbReference type="AlphaFoldDB" id="A0A5C1AK58"/>
<reference evidence="2" key="1">
    <citation type="submission" date="2019-08" db="EMBL/GenBank/DDBJ databases">
        <title>Limnoglobus roseus gen. nov., sp. nov., a novel freshwater planctomycete with a giant genome from the family Gemmataceae.</title>
        <authorList>
            <person name="Kulichevskaya I.S."/>
            <person name="Naumoff D.G."/>
            <person name="Miroshnikov K."/>
            <person name="Ivanova A."/>
            <person name="Philippov D.A."/>
            <person name="Hakobyan A."/>
            <person name="Rijpstra I.C."/>
            <person name="Sinninghe Damste J.S."/>
            <person name="Liesack W."/>
            <person name="Dedysh S.N."/>
        </authorList>
    </citation>
    <scope>NUCLEOTIDE SEQUENCE [LARGE SCALE GENOMIC DNA]</scope>
    <source>
        <strain evidence="2">PX52</strain>
    </source>
</reference>
<proteinExistence type="predicted"/>
<dbReference type="Proteomes" id="UP000324974">
    <property type="component" value="Chromosome"/>
</dbReference>
<dbReference type="EMBL" id="CP042425">
    <property type="protein sequence ID" value="QEL19260.1"/>
    <property type="molecule type" value="Genomic_DNA"/>
</dbReference>
<dbReference type="OrthoDB" id="9949019at2"/>
<name>A0A5C1AK58_9BACT</name>
<sequence>MTAEELQPLVDKGFTNDQFAEVVARLRSRPAAEVFGLLWPVALNGDLTASHWAGCLLIQLEPWCPLSVEDAVREVAASALNLSYREVPFYLAAQFGKRAVGEAVRVVAAEFAGKNTSGLGATAYWLGMPAVELVGWFWRWRSRWGTPADDEPPLAPCPTE</sequence>
<organism evidence="1 2">
    <name type="scientific">Limnoglobus roseus</name>
    <dbReference type="NCBI Taxonomy" id="2598579"/>
    <lineage>
        <taxon>Bacteria</taxon>
        <taxon>Pseudomonadati</taxon>
        <taxon>Planctomycetota</taxon>
        <taxon>Planctomycetia</taxon>
        <taxon>Gemmatales</taxon>
        <taxon>Gemmataceae</taxon>
        <taxon>Limnoglobus</taxon>
    </lineage>
</organism>
<protein>
    <submittedName>
        <fullName evidence="1">Uncharacterized protein</fullName>
    </submittedName>
</protein>
<gene>
    <name evidence="1" type="ORF">PX52LOC_06322</name>
</gene>
<keyword evidence="2" id="KW-1185">Reference proteome</keyword>
<evidence type="ECO:0000313" key="2">
    <source>
        <dbReference type="Proteomes" id="UP000324974"/>
    </source>
</evidence>
<accession>A0A5C1AK58</accession>
<dbReference type="RefSeq" id="WP_149113669.1">
    <property type="nucleotide sequence ID" value="NZ_CP042425.1"/>
</dbReference>